<dbReference type="InterPro" id="IPR036520">
    <property type="entry name" value="UPF0759_sf"/>
</dbReference>
<dbReference type="AlphaFoldDB" id="X0Y850"/>
<name>X0Y850_9ZZZZ</name>
<organism evidence="1">
    <name type="scientific">marine sediment metagenome</name>
    <dbReference type="NCBI Taxonomy" id="412755"/>
    <lineage>
        <taxon>unclassified sequences</taxon>
        <taxon>metagenomes</taxon>
        <taxon>ecological metagenomes</taxon>
    </lineage>
</organism>
<dbReference type="PANTHER" id="PTHR30348">
    <property type="entry name" value="UNCHARACTERIZED PROTEIN YECE"/>
    <property type="match status" value="1"/>
</dbReference>
<dbReference type="EMBL" id="BARS01049447">
    <property type="protein sequence ID" value="GAG33076.1"/>
    <property type="molecule type" value="Genomic_DNA"/>
</dbReference>
<proteinExistence type="predicted"/>
<dbReference type="PANTHER" id="PTHR30348:SF4">
    <property type="entry name" value="DUF72 DOMAIN-CONTAINING PROTEIN"/>
    <property type="match status" value="1"/>
</dbReference>
<dbReference type="Gene3D" id="3.20.20.410">
    <property type="entry name" value="Protein of unknown function UPF0759"/>
    <property type="match status" value="1"/>
</dbReference>
<dbReference type="InterPro" id="IPR002763">
    <property type="entry name" value="DUF72"/>
</dbReference>
<evidence type="ECO:0000313" key="1">
    <source>
        <dbReference type="EMBL" id="GAG33076.1"/>
    </source>
</evidence>
<dbReference type="SUPFAM" id="SSF117396">
    <property type="entry name" value="TM1631-like"/>
    <property type="match status" value="1"/>
</dbReference>
<sequence length="233" mass="26989">MSADMAEKLNGKLLLGTQGFSFSDWVGPFYPAGTKRNVYLEEYARRFPIVEIDSTFYGVPRATTVQGWRERTPEHFKFAAKFPKLITHEMKLDRAQGDGEAFIGVMQALGDKLAALILQFAYDFTPDHFDRLDDFLGVLPEGPRYAVEVRNRAWLTPKLAEMLSNHNAALVLQDLHYMPKLDWITADFTVIRWLGRRKDIEHFDRIQIDRTQELEVWAERVQRFIEDGVDVYG</sequence>
<dbReference type="Pfam" id="PF01904">
    <property type="entry name" value="DUF72"/>
    <property type="match status" value="1"/>
</dbReference>
<gene>
    <name evidence="1" type="ORF">S01H1_73962</name>
</gene>
<comment type="caution">
    <text evidence="1">The sequence shown here is derived from an EMBL/GenBank/DDBJ whole genome shotgun (WGS) entry which is preliminary data.</text>
</comment>
<feature type="non-terminal residue" evidence="1">
    <location>
        <position position="233"/>
    </location>
</feature>
<reference evidence="1" key="1">
    <citation type="journal article" date="2014" name="Front. Microbiol.">
        <title>High frequency of phylogenetically diverse reductive dehalogenase-homologous genes in deep subseafloor sedimentary metagenomes.</title>
        <authorList>
            <person name="Kawai M."/>
            <person name="Futagami T."/>
            <person name="Toyoda A."/>
            <person name="Takaki Y."/>
            <person name="Nishi S."/>
            <person name="Hori S."/>
            <person name="Arai W."/>
            <person name="Tsubouchi T."/>
            <person name="Morono Y."/>
            <person name="Uchiyama I."/>
            <person name="Ito T."/>
            <person name="Fujiyama A."/>
            <person name="Inagaki F."/>
            <person name="Takami H."/>
        </authorList>
    </citation>
    <scope>NUCLEOTIDE SEQUENCE</scope>
    <source>
        <strain evidence="1">Expedition CK06-06</strain>
    </source>
</reference>
<evidence type="ECO:0008006" key="2">
    <source>
        <dbReference type="Google" id="ProtNLM"/>
    </source>
</evidence>
<accession>X0Y850</accession>
<protein>
    <recommendedName>
        <fullName evidence="2">DUF72 domain-containing protein</fullName>
    </recommendedName>
</protein>